<dbReference type="GO" id="GO:0008927">
    <property type="term" value="F:mannonate dehydratase activity"/>
    <property type="evidence" value="ECO:0007669"/>
    <property type="project" value="UniProtKB-UniRule"/>
</dbReference>
<sequence>MKMIFRWHGPKDPISLQYIRQIPGLYGIVSSLYDLPLGEVWPSERIQALTGAATAQDLRMEVVDSFRVHEEIKLGRPGREKLMPQYIATLKNLAASGIKVVCYNFMPVFDWTRTQMEFPLPDGSNTLSFEAERVEQLDVSKGIPLPGWGTRYTPEKLQALLDEYASVTTEQMWRNLEYFLSQLVPVAEELGLKLALHADDPPRPVFGLPRIIKNIDDHRRVLDIADSTANGLTLCSGTLGSDLRNDVPSFINEFAARKRVHFVHLRNVKVGENGDFYESAHPTQCGSLDMAEIVKALHDADFQGYARPDHGRMIWGETGVPGYGLYDRALGIMYLQGLWEGIGKEKARTLALRPRAAA</sequence>
<evidence type="ECO:0000313" key="11">
    <source>
        <dbReference type="Proteomes" id="UP000198844"/>
    </source>
</evidence>
<evidence type="ECO:0000256" key="1">
    <source>
        <dbReference type="ARBA" id="ARBA00001794"/>
    </source>
</evidence>
<protein>
    <recommendedName>
        <fullName evidence="5 9">Mannonate dehydratase</fullName>
        <ecNumber evidence="5 9">4.2.1.8</ecNumber>
    </recommendedName>
    <alternativeName>
        <fullName evidence="9">D-mannonate hydro-lyase</fullName>
    </alternativeName>
</protein>
<keyword evidence="6 9" id="KW-0408">Iron</keyword>
<evidence type="ECO:0000256" key="4">
    <source>
        <dbReference type="ARBA" id="ARBA00007389"/>
    </source>
</evidence>
<keyword evidence="8 9" id="KW-0456">Lyase</keyword>
<dbReference type="RefSeq" id="WP_093635232.1">
    <property type="nucleotide sequence ID" value="NZ_FPBH01000009.1"/>
</dbReference>
<comment type="cofactor">
    <cofactor evidence="9">
        <name>Fe(2+)</name>
        <dbReference type="ChEBI" id="CHEBI:29033"/>
    </cofactor>
    <cofactor evidence="9">
        <name>Mn(2+)</name>
        <dbReference type="ChEBI" id="CHEBI:29035"/>
    </cofactor>
</comment>
<gene>
    <name evidence="9" type="primary">uxuA</name>
    <name evidence="10" type="ORF">SAMN05192563_100990</name>
</gene>
<organism evidence="10 11">
    <name type="scientific">Paraburkholderia aspalathi</name>
    <dbReference type="NCBI Taxonomy" id="1324617"/>
    <lineage>
        <taxon>Bacteria</taxon>
        <taxon>Pseudomonadati</taxon>
        <taxon>Pseudomonadota</taxon>
        <taxon>Betaproteobacteria</taxon>
        <taxon>Burkholderiales</taxon>
        <taxon>Burkholderiaceae</taxon>
        <taxon>Paraburkholderia</taxon>
    </lineage>
</organism>
<dbReference type="GO" id="GO:0008198">
    <property type="term" value="F:ferrous iron binding"/>
    <property type="evidence" value="ECO:0007669"/>
    <property type="project" value="TreeGrafter"/>
</dbReference>
<reference evidence="10 11" key="1">
    <citation type="submission" date="2016-10" db="EMBL/GenBank/DDBJ databases">
        <authorList>
            <person name="de Groot N.N."/>
        </authorList>
    </citation>
    <scope>NUCLEOTIDE SEQUENCE [LARGE SCALE GENOMIC DNA]</scope>
    <source>
        <strain evidence="10 11">LMG 27731</strain>
    </source>
</reference>
<evidence type="ECO:0000256" key="3">
    <source>
        <dbReference type="ARBA" id="ARBA00004892"/>
    </source>
</evidence>
<proteinExistence type="inferred from homology"/>
<dbReference type="EC" id="4.2.1.8" evidence="5 9"/>
<dbReference type="NCBIfam" id="NF003027">
    <property type="entry name" value="PRK03906.1"/>
    <property type="match status" value="1"/>
</dbReference>
<dbReference type="Pfam" id="PF03786">
    <property type="entry name" value="UxuA"/>
    <property type="match status" value="1"/>
</dbReference>
<evidence type="ECO:0000256" key="8">
    <source>
        <dbReference type="ARBA" id="ARBA00023239"/>
    </source>
</evidence>
<dbReference type="PANTHER" id="PTHR30387">
    <property type="entry name" value="MANNONATE DEHYDRATASE"/>
    <property type="match status" value="1"/>
</dbReference>
<dbReference type="InterPro" id="IPR004628">
    <property type="entry name" value="Man_deHydtase"/>
</dbReference>
<dbReference type="AlphaFoldDB" id="A0A1I7DAI3"/>
<comment type="function">
    <text evidence="2 9">Catalyzes the dehydration of D-mannonate.</text>
</comment>
<dbReference type="UniPathway" id="UPA00246"/>
<dbReference type="EMBL" id="FPBH01000009">
    <property type="protein sequence ID" value="SFU08635.1"/>
    <property type="molecule type" value="Genomic_DNA"/>
</dbReference>
<dbReference type="GO" id="GO:0030145">
    <property type="term" value="F:manganese ion binding"/>
    <property type="evidence" value="ECO:0007669"/>
    <property type="project" value="TreeGrafter"/>
</dbReference>
<name>A0A1I7DAI3_9BURK</name>
<dbReference type="Proteomes" id="UP000198844">
    <property type="component" value="Unassembled WGS sequence"/>
</dbReference>
<evidence type="ECO:0000256" key="9">
    <source>
        <dbReference type="HAMAP-Rule" id="MF_00106"/>
    </source>
</evidence>
<comment type="similarity">
    <text evidence="4 9">Belongs to the mannonate dehydratase family.</text>
</comment>
<evidence type="ECO:0000256" key="6">
    <source>
        <dbReference type="ARBA" id="ARBA00023004"/>
    </source>
</evidence>
<evidence type="ECO:0000256" key="5">
    <source>
        <dbReference type="ARBA" id="ARBA00012927"/>
    </source>
</evidence>
<comment type="pathway">
    <text evidence="3 9">Carbohydrate metabolism; pentose and glucuronate interconversion.</text>
</comment>
<dbReference type="Gene3D" id="3.20.20.150">
    <property type="entry name" value="Divalent-metal-dependent TIM barrel enzymes"/>
    <property type="match status" value="1"/>
</dbReference>
<evidence type="ECO:0000313" key="10">
    <source>
        <dbReference type="EMBL" id="SFU08635.1"/>
    </source>
</evidence>
<dbReference type="SUPFAM" id="SSF51658">
    <property type="entry name" value="Xylose isomerase-like"/>
    <property type="match status" value="1"/>
</dbReference>
<dbReference type="GO" id="GO:0042840">
    <property type="term" value="P:D-glucuronate catabolic process"/>
    <property type="evidence" value="ECO:0007669"/>
    <property type="project" value="TreeGrafter"/>
</dbReference>
<keyword evidence="7 9" id="KW-0464">Manganese</keyword>
<accession>A0A1I7DAI3</accession>
<dbReference type="PIRSF" id="PIRSF016049">
    <property type="entry name" value="Man_dehyd"/>
    <property type="match status" value="1"/>
</dbReference>
<dbReference type="PANTHER" id="PTHR30387:SF2">
    <property type="entry name" value="MANNONATE DEHYDRATASE"/>
    <property type="match status" value="1"/>
</dbReference>
<dbReference type="InterPro" id="IPR036237">
    <property type="entry name" value="Xyl_isomerase-like_sf"/>
</dbReference>
<dbReference type="HAMAP" id="MF_00106">
    <property type="entry name" value="UxuA"/>
    <property type="match status" value="1"/>
</dbReference>
<evidence type="ECO:0000256" key="2">
    <source>
        <dbReference type="ARBA" id="ARBA00002713"/>
    </source>
</evidence>
<dbReference type="OrthoDB" id="9780250at2"/>
<comment type="catalytic activity">
    <reaction evidence="1 9">
        <text>D-mannonate = 2-dehydro-3-deoxy-D-gluconate + H2O</text>
        <dbReference type="Rhea" id="RHEA:20097"/>
        <dbReference type="ChEBI" id="CHEBI:15377"/>
        <dbReference type="ChEBI" id="CHEBI:17767"/>
        <dbReference type="ChEBI" id="CHEBI:57990"/>
        <dbReference type="EC" id="4.2.1.8"/>
    </reaction>
</comment>
<evidence type="ECO:0000256" key="7">
    <source>
        <dbReference type="ARBA" id="ARBA00023211"/>
    </source>
</evidence>